<dbReference type="RefSeq" id="WP_167704320.1">
    <property type="nucleotide sequence ID" value="NZ_CP118169.1"/>
</dbReference>
<dbReference type="Proteomes" id="UP000752013">
    <property type="component" value="Unassembled WGS sequence"/>
</dbReference>
<evidence type="ECO:0000313" key="2">
    <source>
        <dbReference type="Proteomes" id="UP000752013"/>
    </source>
</evidence>
<gene>
    <name evidence="1" type="ORF">HCT46_07050</name>
</gene>
<name>A0A968GGZ2_9SPIO</name>
<sequence length="355" mass="40762">MQSITTHLQFAPKKDIMHEAHRRGISKQALSSLVRYENTHGVLRDIKNILIHDILQPQHACLPRFKDLNAFVCDQLTQGNHELIIELDKNNFKRLISPNCTYLNRKGETAVKNGVGRSYEKIFREFYKKARNEGGISGWVLSQTDEGYEGKVPVKVAYSCDEDGENERFVITLDLTTCHFSFENGQISFNFQKQAGALAGYIPQYGGVTHLLSAAREIHAKKFGIKPAISAAKLNQWYTFICRIMIDLHSNNSLFREQGLAISDFTSVFGFKRDKNLDYHQWIENLLEEFRYFQDVLATGIDHFHLDNPEVILGSNYPHSFSIKNNRIFVECQPEEIQQEEVQHSITTANLFSLE</sequence>
<evidence type="ECO:0000313" key="1">
    <source>
        <dbReference type="EMBL" id="NIZ47666.1"/>
    </source>
</evidence>
<accession>A0A968GGZ2</accession>
<reference evidence="1" key="1">
    <citation type="submission" date="2020-03" db="EMBL/GenBank/DDBJ databases">
        <title>Spirochaetal bacteria isolated from arthropods constitute a novel genus Entomospira genus novum within the order Spirochaetales.</title>
        <authorList>
            <person name="Grana-Miraglia L."/>
            <person name="Sikutova S."/>
            <person name="Fingerle V."/>
            <person name="Sing A."/>
            <person name="Castillo-Ramirez S."/>
            <person name="Margos G."/>
            <person name="Rudolf I."/>
        </authorList>
    </citation>
    <scope>NUCLEOTIDE SEQUENCE</scope>
    <source>
        <strain evidence="1">BR208</strain>
    </source>
</reference>
<keyword evidence="2" id="KW-1185">Reference proteome</keyword>
<organism evidence="1 2">
    <name type="scientific">Entomospira nematocerorum</name>
    <dbReference type="NCBI Taxonomy" id="2719987"/>
    <lineage>
        <taxon>Bacteria</taxon>
        <taxon>Pseudomonadati</taxon>
        <taxon>Spirochaetota</taxon>
        <taxon>Spirochaetia</taxon>
        <taxon>Spirochaetales</taxon>
        <taxon>Spirochaetaceae</taxon>
        <taxon>Entomospira</taxon>
    </lineage>
</organism>
<dbReference type="AlphaFoldDB" id="A0A968GGZ2"/>
<dbReference type="EMBL" id="JAATLK010000002">
    <property type="protein sequence ID" value="NIZ47666.1"/>
    <property type="molecule type" value="Genomic_DNA"/>
</dbReference>
<protein>
    <submittedName>
        <fullName evidence="1">Uncharacterized protein</fullName>
    </submittedName>
</protein>
<comment type="caution">
    <text evidence="1">The sequence shown here is derived from an EMBL/GenBank/DDBJ whole genome shotgun (WGS) entry which is preliminary data.</text>
</comment>
<proteinExistence type="predicted"/>